<dbReference type="PANTHER" id="PTHR30222:SF17">
    <property type="entry name" value="SPERMIDINE_PUTRESCINE-BINDING PERIPLASMIC PROTEIN"/>
    <property type="match status" value="1"/>
</dbReference>
<dbReference type="GO" id="GO:0015846">
    <property type="term" value="P:polyamine transport"/>
    <property type="evidence" value="ECO:0007669"/>
    <property type="project" value="InterPro"/>
</dbReference>
<evidence type="ECO:0000256" key="3">
    <source>
        <dbReference type="ARBA" id="ARBA00022729"/>
    </source>
</evidence>
<dbReference type="Proteomes" id="UP000196573">
    <property type="component" value="Unassembled WGS sequence"/>
</dbReference>
<protein>
    <submittedName>
        <fullName evidence="5">Spermidine/putrescine-binding periplasmic protein</fullName>
    </submittedName>
</protein>
<reference evidence="5 6" key="1">
    <citation type="submission" date="2017-03" db="EMBL/GenBank/DDBJ databases">
        <authorList>
            <person name="Afonso C.L."/>
            <person name="Miller P.J."/>
            <person name="Scott M.A."/>
            <person name="Spackman E."/>
            <person name="Goraichik I."/>
            <person name="Dimitrov K.M."/>
            <person name="Suarez D.L."/>
            <person name="Swayne D.E."/>
        </authorList>
    </citation>
    <scope>NUCLEOTIDE SEQUENCE [LARGE SCALE GENOMIC DNA]</scope>
    <source>
        <strain evidence="5">SB41UT1</strain>
    </source>
</reference>
<dbReference type="InterPro" id="IPR001188">
    <property type="entry name" value="Sperm_putr-bd"/>
</dbReference>
<dbReference type="PANTHER" id="PTHR30222">
    <property type="entry name" value="SPERMIDINE/PUTRESCINE-BINDING PERIPLASMIC PROTEIN"/>
    <property type="match status" value="1"/>
</dbReference>
<evidence type="ECO:0000256" key="1">
    <source>
        <dbReference type="ARBA" id="ARBA00004418"/>
    </source>
</evidence>
<evidence type="ECO:0000313" key="5">
    <source>
        <dbReference type="EMBL" id="SMA38767.1"/>
    </source>
</evidence>
<evidence type="ECO:0000256" key="2">
    <source>
        <dbReference type="ARBA" id="ARBA00022448"/>
    </source>
</evidence>
<evidence type="ECO:0000313" key="6">
    <source>
        <dbReference type="Proteomes" id="UP000196573"/>
    </source>
</evidence>
<dbReference type="AlphaFoldDB" id="A0A1X7AFX6"/>
<dbReference type="PRINTS" id="PR00909">
    <property type="entry name" value="SPERMDNBNDNG"/>
</dbReference>
<keyword evidence="6" id="KW-1185">Reference proteome</keyword>
<dbReference type="Pfam" id="PF13416">
    <property type="entry name" value="SBP_bac_8"/>
    <property type="match status" value="1"/>
</dbReference>
<evidence type="ECO:0000256" key="4">
    <source>
        <dbReference type="ARBA" id="ARBA00022764"/>
    </source>
</evidence>
<dbReference type="GO" id="GO:0019808">
    <property type="term" value="F:polyamine binding"/>
    <property type="evidence" value="ECO:0007669"/>
    <property type="project" value="InterPro"/>
</dbReference>
<sequence>MSVMITGLSTRGGIEVLKKVTTAVTLTAGLALSVSANAEELRLLTWGGYAPQEVIDQFEKETGIEVKVTLSNNEDMISKLRATRGAGFDLAQPSQDRVASAQQEFRIYKPMDMSKIDSKPYIQSMLKSTQSSTTVNGKAFGVPHVWGTSGIIANLPEGQDSYRYTDLCSSDYAGSVSYRLKRPTLIAFAFDLGEDPFAAYNDVEKYTQIMGKVEEKLIACKSNVKTYWSGSDNLLNLLRSGEVTLAMGWDAGGWKLGDEQENIRYVAPESGALGWIDTFVLPARGQNDEAAYKWINFVNQPEIAAKITASAGQFTASAEAAKFVDEKLSKKYQASFDQAALDNIKWYPPVPAGLEAIEGRVLDRIKAAQ</sequence>
<keyword evidence="4" id="KW-0574">Periplasm</keyword>
<dbReference type="EMBL" id="FWPT01000002">
    <property type="protein sequence ID" value="SMA38767.1"/>
    <property type="molecule type" value="Genomic_DNA"/>
</dbReference>
<accession>A0A1X7AFX6</accession>
<dbReference type="GO" id="GO:0042597">
    <property type="term" value="C:periplasmic space"/>
    <property type="evidence" value="ECO:0007669"/>
    <property type="project" value="UniProtKB-SubCell"/>
</dbReference>
<keyword evidence="2" id="KW-0813">Transport</keyword>
<comment type="subcellular location">
    <subcellularLocation>
        <location evidence="1">Periplasm</location>
    </subcellularLocation>
</comment>
<keyword evidence="3" id="KW-0732">Signal</keyword>
<proteinExistence type="predicted"/>
<dbReference type="SUPFAM" id="SSF53850">
    <property type="entry name" value="Periplasmic binding protein-like II"/>
    <property type="match status" value="1"/>
</dbReference>
<dbReference type="InterPro" id="IPR006059">
    <property type="entry name" value="SBP"/>
</dbReference>
<gene>
    <name evidence="5" type="primary">potD</name>
    <name evidence="5" type="ORF">EHSB41UT_00924</name>
</gene>
<name>A0A1X7AFX6_9GAMM</name>
<dbReference type="Gene3D" id="3.40.190.10">
    <property type="entry name" value="Periplasmic binding protein-like II"/>
    <property type="match status" value="2"/>
</dbReference>
<organism evidence="5 6">
    <name type="scientific">Parendozoicomonas haliclonae</name>
    <dbReference type="NCBI Taxonomy" id="1960125"/>
    <lineage>
        <taxon>Bacteria</taxon>
        <taxon>Pseudomonadati</taxon>
        <taxon>Pseudomonadota</taxon>
        <taxon>Gammaproteobacteria</taxon>
        <taxon>Oceanospirillales</taxon>
        <taxon>Endozoicomonadaceae</taxon>
        <taxon>Parendozoicomonas</taxon>
    </lineage>
</organism>